<gene>
    <name evidence="1" type="ORF">LO80_06065</name>
</gene>
<name>A0A097EPS6_9GAMM</name>
<dbReference type="HOGENOM" id="CLU_1793645_0_0_6"/>
<proteinExistence type="predicted"/>
<organism evidence="1 2">
    <name type="scientific">Candidatus Francisella endociliophora</name>
    <dbReference type="NCBI Taxonomy" id="653937"/>
    <lineage>
        <taxon>Bacteria</taxon>
        <taxon>Pseudomonadati</taxon>
        <taxon>Pseudomonadota</taxon>
        <taxon>Gammaproteobacteria</taxon>
        <taxon>Thiotrichales</taxon>
        <taxon>Francisellaceae</taxon>
        <taxon>Francisella</taxon>
    </lineage>
</organism>
<evidence type="ECO:0008006" key="3">
    <source>
        <dbReference type="Google" id="ProtNLM"/>
    </source>
</evidence>
<sequence length="144" mass="15477">MKFFKNKILWSSIIGAALVSSCVKTDNTITFGELDYTLGAIGPTLETIINGFKFSNETNPTNMNYNITGSAVNNCSIQYIATGQNYINGTSSGVTQVFNSEDKDFLVINCRAAPSGSYVANVYASFSLGGETYQGSKSYTITVP</sequence>
<keyword evidence="2" id="KW-1185">Reference proteome</keyword>
<accession>A0A097EPS6</accession>
<dbReference type="AlphaFoldDB" id="A0A097EPS6"/>
<dbReference type="OrthoDB" id="5606145at2"/>
<dbReference type="Proteomes" id="UP000029672">
    <property type="component" value="Chromosome"/>
</dbReference>
<dbReference type="KEGG" id="frf:LO80_06065"/>
<reference evidence="1 2" key="1">
    <citation type="submission" date="2014-10" db="EMBL/GenBank/DDBJ databases">
        <title>Whole genome sequence of Francisella endociliophora strain FSC1006, isolated from a laboratory culture of the marine ciliate Euplotes raikovi.</title>
        <authorList>
            <person name="Granberg M."/>
            <person name="Backman S."/>
            <person name="Lundmark E."/>
            <person name="Nilsson E."/>
            <person name="Karlsson E."/>
            <person name="Thelaus J."/>
            <person name="Ohrman C."/>
            <person name="Larkeryd A."/>
            <person name="Stenberg P."/>
        </authorList>
    </citation>
    <scope>NUCLEOTIDE SEQUENCE [LARGE SCALE GENOMIC DNA]</scope>
    <source>
        <strain evidence="1 2">FSC1006</strain>
    </source>
</reference>
<protein>
    <recommendedName>
        <fullName evidence="3">Lipoprotein</fullName>
    </recommendedName>
</protein>
<dbReference type="RefSeq" id="WP_040009537.1">
    <property type="nucleotide sequence ID" value="NZ_CP009574.1"/>
</dbReference>
<dbReference type="EMBL" id="CP009574">
    <property type="protein sequence ID" value="AIT09570.1"/>
    <property type="molecule type" value="Genomic_DNA"/>
</dbReference>
<evidence type="ECO:0000313" key="1">
    <source>
        <dbReference type="EMBL" id="AIT09570.1"/>
    </source>
</evidence>
<evidence type="ECO:0000313" key="2">
    <source>
        <dbReference type="Proteomes" id="UP000029672"/>
    </source>
</evidence>
<dbReference type="PROSITE" id="PS51257">
    <property type="entry name" value="PROKAR_LIPOPROTEIN"/>
    <property type="match status" value="1"/>
</dbReference>